<organism evidence="2 3">
    <name type="scientific">Rhizobium esperanzae</name>
    <dbReference type="NCBI Taxonomy" id="1967781"/>
    <lineage>
        <taxon>Bacteria</taxon>
        <taxon>Pseudomonadati</taxon>
        <taxon>Pseudomonadota</taxon>
        <taxon>Alphaproteobacteria</taxon>
        <taxon>Hyphomicrobiales</taxon>
        <taxon>Rhizobiaceae</taxon>
        <taxon>Rhizobium/Agrobacterium group</taxon>
        <taxon>Rhizobium</taxon>
    </lineage>
</organism>
<accession>A0A7W6R842</accession>
<gene>
    <name evidence="2" type="ORF">GGD57_004495</name>
</gene>
<dbReference type="AlphaFoldDB" id="A0A7W6R842"/>
<dbReference type="EMBL" id="JACIFY010000018">
    <property type="protein sequence ID" value="MBB4237892.1"/>
    <property type="molecule type" value="Genomic_DNA"/>
</dbReference>
<name>A0A7W6R842_9HYPH</name>
<dbReference type="Proteomes" id="UP000540909">
    <property type="component" value="Unassembled WGS sequence"/>
</dbReference>
<proteinExistence type="predicted"/>
<feature type="transmembrane region" description="Helical" evidence="1">
    <location>
        <begin position="12"/>
        <end position="32"/>
    </location>
</feature>
<reference evidence="2 3" key="1">
    <citation type="submission" date="2020-08" db="EMBL/GenBank/DDBJ databases">
        <title>Genomic Encyclopedia of Type Strains, Phase IV (KMG-V): Genome sequencing to study the core and pangenomes of soil and plant-associated prokaryotes.</title>
        <authorList>
            <person name="Whitman W."/>
        </authorList>
    </citation>
    <scope>NUCLEOTIDE SEQUENCE [LARGE SCALE GENOMIC DNA]</scope>
    <source>
        <strain evidence="2 3">SEMIA 4089</strain>
    </source>
</reference>
<keyword evidence="1" id="KW-0812">Transmembrane</keyword>
<evidence type="ECO:0000313" key="3">
    <source>
        <dbReference type="Proteomes" id="UP000540909"/>
    </source>
</evidence>
<protein>
    <submittedName>
        <fullName evidence="2">Na+-translocating ferredoxin:NAD+ oxidoreductase RnfE subunit</fullName>
    </submittedName>
</protein>
<evidence type="ECO:0000313" key="2">
    <source>
        <dbReference type="EMBL" id="MBB4237892.1"/>
    </source>
</evidence>
<comment type="caution">
    <text evidence="2">The sequence shown here is derived from an EMBL/GenBank/DDBJ whole genome shotgun (WGS) entry which is preliminary data.</text>
</comment>
<evidence type="ECO:0000256" key="1">
    <source>
        <dbReference type="SAM" id="Phobius"/>
    </source>
</evidence>
<keyword evidence="1" id="KW-0472">Membrane</keyword>
<keyword evidence="1" id="KW-1133">Transmembrane helix</keyword>
<dbReference type="RefSeq" id="WP_281423768.1">
    <property type="nucleotide sequence ID" value="NZ_JACIFY010000018.1"/>
</dbReference>
<sequence length="44" mass="4724">MLGPVEIRIAALIFVIAVWVIIIGTAMNLFAVEMPTSLVALLGR</sequence>